<gene>
    <name evidence="1" type="ORF">IW245_002232</name>
</gene>
<comment type="caution">
    <text evidence="1">The sequence shown here is derived from an EMBL/GenBank/DDBJ whole genome shotgun (WGS) entry which is preliminary data.</text>
</comment>
<accession>A0A8J7G962</accession>
<sequence>MRDHVIKPYGESMVDAHLQDAGRNEALRIQTWTGADKAEHVDAGRAVRWAIDAFHRDRQSSARFLRTTVTGRPETVEMCVARIGQNVEILSQGDLAEEIRTCLPTQGWQTAPLTTPGAALRDIADLLDRRVYNAVVRGRGAGSSPSCWVG</sequence>
<evidence type="ECO:0000313" key="2">
    <source>
        <dbReference type="Proteomes" id="UP000622552"/>
    </source>
</evidence>
<evidence type="ECO:0000313" key="1">
    <source>
        <dbReference type="EMBL" id="MBG6136038.1"/>
    </source>
</evidence>
<name>A0A8J7G962_9ACTN</name>
<keyword evidence="2" id="KW-1185">Reference proteome</keyword>
<dbReference type="AlphaFoldDB" id="A0A8J7G962"/>
<dbReference type="EMBL" id="JADOUF010000001">
    <property type="protein sequence ID" value="MBG6136038.1"/>
    <property type="molecule type" value="Genomic_DNA"/>
</dbReference>
<dbReference type="RefSeq" id="WP_197003078.1">
    <property type="nucleotide sequence ID" value="NZ_BONS01000001.1"/>
</dbReference>
<reference evidence="1" key="1">
    <citation type="submission" date="2020-11" db="EMBL/GenBank/DDBJ databases">
        <title>Sequencing the genomes of 1000 actinobacteria strains.</title>
        <authorList>
            <person name="Klenk H.-P."/>
        </authorList>
    </citation>
    <scope>NUCLEOTIDE SEQUENCE</scope>
    <source>
        <strain evidence="1">DSM 45356</strain>
    </source>
</reference>
<dbReference type="Proteomes" id="UP000622552">
    <property type="component" value="Unassembled WGS sequence"/>
</dbReference>
<protein>
    <submittedName>
        <fullName evidence="1">Fructose-1,6-bisphosphatase/sedoheptulose 1,7-bisphosphatase-like protein</fullName>
    </submittedName>
</protein>
<organism evidence="1 2">
    <name type="scientific">Longispora fulva</name>
    <dbReference type="NCBI Taxonomy" id="619741"/>
    <lineage>
        <taxon>Bacteria</taxon>
        <taxon>Bacillati</taxon>
        <taxon>Actinomycetota</taxon>
        <taxon>Actinomycetes</taxon>
        <taxon>Micromonosporales</taxon>
        <taxon>Micromonosporaceae</taxon>
        <taxon>Longispora</taxon>
    </lineage>
</organism>
<proteinExistence type="predicted"/>